<dbReference type="AlphaFoldDB" id="A0AAP6ZNI4"/>
<proteinExistence type="predicted"/>
<dbReference type="Proteomes" id="UP000576645">
    <property type="component" value="Unassembled WGS sequence"/>
</dbReference>
<name>A0AAP6ZNI4_9VIBR</name>
<reference evidence="1 2" key="1">
    <citation type="submission" date="2019-09" db="EMBL/GenBank/DDBJ databases">
        <title>Draft genome sequencing and comparative genomics of hatchery-associated Vibrios.</title>
        <authorList>
            <person name="Kehlet-Delgado H."/>
            <person name="Mueller R.S."/>
        </authorList>
    </citation>
    <scope>NUCLEOTIDE SEQUENCE [LARGE SCALE GENOMIC DNA]</scope>
    <source>
        <strain evidence="1 2">09-121-3</strain>
    </source>
</reference>
<accession>A0AAP6ZNI4</accession>
<evidence type="ECO:0000313" key="1">
    <source>
        <dbReference type="EMBL" id="NOJ25310.1"/>
    </source>
</evidence>
<evidence type="ECO:0000313" key="2">
    <source>
        <dbReference type="Proteomes" id="UP000576645"/>
    </source>
</evidence>
<dbReference type="RefSeq" id="WP_171353808.1">
    <property type="nucleotide sequence ID" value="NZ_VTXP01000015.1"/>
</dbReference>
<dbReference type="EMBL" id="VTXP01000015">
    <property type="protein sequence ID" value="NOJ25310.1"/>
    <property type="molecule type" value="Genomic_DNA"/>
</dbReference>
<sequence length="86" mass="9723">MGTMIFIEIRCEDSTEDYAYGENIHSPHCYSHDNKGCGAFGHESVDGVLAAKREMESHAKESGWKKIRNHGWVCPHCVGEREKLSK</sequence>
<organism evidence="1 2">
    <name type="scientific">Vibrio coralliilyticus</name>
    <dbReference type="NCBI Taxonomy" id="190893"/>
    <lineage>
        <taxon>Bacteria</taxon>
        <taxon>Pseudomonadati</taxon>
        <taxon>Pseudomonadota</taxon>
        <taxon>Gammaproteobacteria</taxon>
        <taxon>Vibrionales</taxon>
        <taxon>Vibrionaceae</taxon>
        <taxon>Vibrio</taxon>
    </lineage>
</organism>
<gene>
    <name evidence="1" type="ORF">F0238_21525</name>
</gene>
<protein>
    <submittedName>
        <fullName evidence="1">Uncharacterized protein</fullName>
    </submittedName>
</protein>
<comment type="caution">
    <text evidence="1">The sequence shown here is derived from an EMBL/GenBank/DDBJ whole genome shotgun (WGS) entry which is preliminary data.</text>
</comment>